<dbReference type="InterPro" id="IPR014710">
    <property type="entry name" value="RmlC-like_jellyroll"/>
</dbReference>
<accession>A0A7S8HDA0</accession>
<dbReference type="PANTHER" id="PTHR40943">
    <property type="entry name" value="CYTOPLASMIC PROTEIN-RELATED"/>
    <property type="match status" value="1"/>
</dbReference>
<evidence type="ECO:0000313" key="2">
    <source>
        <dbReference type="EMBL" id="QPC44461.1"/>
    </source>
</evidence>
<dbReference type="InterPro" id="IPR011051">
    <property type="entry name" value="RmlC_Cupin_sf"/>
</dbReference>
<proteinExistence type="predicted"/>
<dbReference type="RefSeq" id="WP_213161830.1">
    <property type="nucleotide sequence ID" value="NZ_CP058214.1"/>
</dbReference>
<feature type="domain" description="(S)-ureidoglycine aminohydrolase cupin" evidence="1">
    <location>
        <begin position="45"/>
        <end position="116"/>
    </location>
</feature>
<name>A0A7S8HDA0_9HYPH</name>
<keyword evidence="3" id="KW-1185">Reference proteome</keyword>
<dbReference type="KEGG" id="kmn:HW532_18200"/>
<dbReference type="Proteomes" id="UP000593594">
    <property type="component" value="Chromosome"/>
</dbReference>
<dbReference type="InterPro" id="IPR008579">
    <property type="entry name" value="UGlyAH_Cupin_dom"/>
</dbReference>
<dbReference type="Gene3D" id="2.60.120.10">
    <property type="entry name" value="Jelly Rolls"/>
    <property type="match status" value="1"/>
</dbReference>
<gene>
    <name evidence="2" type="ORF">HW532_18200</name>
</gene>
<reference evidence="2 3" key="1">
    <citation type="submission" date="2020-06" db="EMBL/GenBank/DDBJ databases">
        <title>Genome sequence of 2 isolates from Red Sea Mangroves.</title>
        <authorList>
            <person name="Sefrji F."/>
            <person name="Michoud G."/>
            <person name="Merlino G."/>
            <person name="Daffonchio D."/>
        </authorList>
    </citation>
    <scope>NUCLEOTIDE SEQUENCE [LARGE SCALE GENOMIC DNA]</scope>
    <source>
        <strain evidence="2 3">R1DC25</strain>
    </source>
</reference>
<evidence type="ECO:0000313" key="3">
    <source>
        <dbReference type="Proteomes" id="UP000593594"/>
    </source>
</evidence>
<sequence length="119" mass="13362">MSDTRTKTPVLRNPADIEHVVDWGPIPTMIEGESRTSGVLLHKGEGGSPESGVWICTPGFWECHVTNDEMCHFLSGRCTYTHESGEVIEIEPDTAAFFPKGWKGTCRVHETVRKVYMIR</sequence>
<evidence type="ECO:0000259" key="1">
    <source>
        <dbReference type="Pfam" id="PF05899"/>
    </source>
</evidence>
<organism evidence="2 3">
    <name type="scientific">Kaustia mangrovi</name>
    <dbReference type="NCBI Taxonomy" id="2593653"/>
    <lineage>
        <taxon>Bacteria</taxon>
        <taxon>Pseudomonadati</taxon>
        <taxon>Pseudomonadota</taxon>
        <taxon>Alphaproteobacteria</taxon>
        <taxon>Hyphomicrobiales</taxon>
        <taxon>Parvibaculaceae</taxon>
        <taxon>Kaustia</taxon>
    </lineage>
</organism>
<dbReference type="SUPFAM" id="SSF51182">
    <property type="entry name" value="RmlC-like cupins"/>
    <property type="match status" value="1"/>
</dbReference>
<dbReference type="EMBL" id="CP058214">
    <property type="protein sequence ID" value="QPC44461.1"/>
    <property type="molecule type" value="Genomic_DNA"/>
</dbReference>
<dbReference type="PANTHER" id="PTHR40943:SF1">
    <property type="entry name" value="CYTOPLASMIC PROTEIN"/>
    <property type="match status" value="1"/>
</dbReference>
<dbReference type="Pfam" id="PF05899">
    <property type="entry name" value="Cupin_3"/>
    <property type="match status" value="1"/>
</dbReference>
<dbReference type="CDD" id="cd02227">
    <property type="entry name" value="cupin_TM1112-like"/>
    <property type="match status" value="1"/>
</dbReference>
<dbReference type="AlphaFoldDB" id="A0A7S8HDA0"/>
<protein>
    <submittedName>
        <fullName evidence="2">Cupin domain-containing protein</fullName>
    </submittedName>
</protein>